<sequence length="199" mass="21903">MNLDDPRLSPGYVLHLPEHTRDDVDAIATMPVHHIPGRLDEAPTDGLAVLYDPGTHYRHAPGEPSAVRGTLILGVYLGAVITDRFLRMETRWDPDRYDITGHPGMTVEDHGRDDPDRVGEELAERLPTLARVATIASMNGDVVAMRAALRDYDAGAPDAVDALHRHADAPDATGDDVRTLVQQMTDRYSRTLNSLTIQL</sequence>
<dbReference type="EMBL" id="JACGWZ010000011">
    <property type="protein sequence ID" value="MBA8827863.1"/>
    <property type="molecule type" value="Genomic_DNA"/>
</dbReference>
<protein>
    <submittedName>
        <fullName evidence="1">Uncharacterized protein</fullName>
    </submittedName>
</protein>
<dbReference type="Proteomes" id="UP000569329">
    <property type="component" value="Unassembled WGS sequence"/>
</dbReference>
<name>A0A839E3K3_9PSEU</name>
<dbReference type="RefSeq" id="WP_182547016.1">
    <property type="nucleotide sequence ID" value="NZ_JACGWZ010000011.1"/>
</dbReference>
<accession>A0A839E3K3</accession>
<proteinExistence type="predicted"/>
<evidence type="ECO:0000313" key="1">
    <source>
        <dbReference type="EMBL" id="MBA8827863.1"/>
    </source>
</evidence>
<keyword evidence="2" id="KW-1185">Reference proteome</keyword>
<gene>
    <name evidence="1" type="ORF">FHX42_005270</name>
</gene>
<reference evidence="1 2" key="1">
    <citation type="submission" date="2020-07" db="EMBL/GenBank/DDBJ databases">
        <title>Sequencing the genomes of 1000 actinobacteria strains.</title>
        <authorList>
            <person name="Klenk H.-P."/>
        </authorList>
    </citation>
    <scope>NUCLEOTIDE SEQUENCE [LARGE SCALE GENOMIC DNA]</scope>
    <source>
        <strain evidence="1 2">DSM 45975</strain>
    </source>
</reference>
<dbReference type="AlphaFoldDB" id="A0A839E3K3"/>
<organism evidence="1 2">
    <name type="scientific">Halosaccharopolyspora lacisalsi</name>
    <dbReference type="NCBI Taxonomy" id="1000566"/>
    <lineage>
        <taxon>Bacteria</taxon>
        <taxon>Bacillati</taxon>
        <taxon>Actinomycetota</taxon>
        <taxon>Actinomycetes</taxon>
        <taxon>Pseudonocardiales</taxon>
        <taxon>Pseudonocardiaceae</taxon>
        <taxon>Halosaccharopolyspora</taxon>
    </lineage>
</organism>
<evidence type="ECO:0000313" key="2">
    <source>
        <dbReference type="Proteomes" id="UP000569329"/>
    </source>
</evidence>
<comment type="caution">
    <text evidence="1">The sequence shown here is derived from an EMBL/GenBank/DDBJ whole genome shotgun (WGS) entry which is preliminary data.</text>
</comment>